<dbReference type="SUPFAM" id="SSF64005">
    <property type="entry name" value="Undecaprenyl diphosphate synthase"/>
    <property type="match status" value="1"/>
</dbReference>
<feature type="binding site" evidence="2">
    <location>
        <begin position="60"/>
        <end position="62"/>
    </location>
    <ligand>
        <name>substrate</name>
    </ligand>
</feature>
<keyword evidence="4" id="KW-1185">Reference proteome</keyword>
<feature type="active site" description="Proton acceptor" evidence="2">
    <location>
        <position position="63"/>
    </location>
</feature>
<feature type="binding site" evidence="2">
    <location>
        <position position="203"/>
    </location>
    <ligand>
        <name>Mg(2+)</name>
        <dbReference type="ChEBI" id="CHEBI:18420"/>
    </ligand>
</feature>
<dbReference type="RefSeq" id="WP_232780233.1">
    <property type="nucleotide sequence ID" value="NZ_CP019964.1"/>
</dbReference>
<name>A0A218NN51_9ARCH</name>
<feature type="binding site" evidence="2">
    <location>
        <position position="15"/>
    </location>
    <ligand>
        <name>Mg(2+)</name>
        <dbReference type="ChEBI" id="CHEBI:18420"/>
    </ligand>
</feature>
<dbReference type="InterPro" id="IPR001441">
    <property type="entry name" value="UPP_synth-like"/>
</dbReference>
<feature type="binding site" evidence="2">
    <location>
        <begin position="16"/>
        <end position="19"/>
    </location>
    <ligand>
        <name>substrate</name>
    </ligand>
</feature>
<gene>
    <name evidence="2" type="primary">uppS</name>
    <name evidence="3" type="ORF">Mia14_0585</name>
</gene>
<comment type="subunit">
    <text evidence="2">Homodimer.</text>
</comment>
<dbReference type="AlphaFoldDB" id="A0A218NN51"/>
<evidence type="ECO:0000256" key="2">
    <source>
        <dbReference type="HAMAP-Rule" id="MF_01139"/>
    </source>
</evidence>
<dbReference type="Proteomes" id="UP000197679">
    <property type="component" value="Chromosome"/>
</dbReference>
<comment type="catalytic activity">
    <reaction evidence="2">
        <text>geranylgeranyl diphosphate + 7 isopentenyl diphosphate = tri-trans,hepta-cis-undecaprenyl diphosphate + 7 diphosphate</text>
        <dbReference type="Rhea" id="RHEA:27622"/>
        <dbReference type="ChEBI" id="CHEBI:33019"/>
        <dbReference type="ChEBI" id="CHEBI:57533"/>
        <dbReference type="ChEBI" id="CHEBI:60388"/>
        <dbReference type="ChEBI" id="CHEBI:128769"/>
        <dbReference type="EC" id="2.5.1.89"/>
    </reaction>
</comment>
<evidence type="ECO:0000313" key="3">
    <source>
        <dbReference type="EMBL" id="ASI13891.1"/>
    </source>
</evidence>
<evidence type="ECO:0000313" key="4">
    <source>
        <dbReference type="Proteomes" id="UP000197679"/>
    </source>
</evidence>
<evidence type="ECO:0000256" key="1">
    <source>
        <dbReference type="ARBA" id="ARBA00022679"/>
    </source>
</evidence>
<dbReference type="Pfam" id="PF01255">
    <property type="entry name" value="Prenyltransf"/>
    <property type="match status" value="1"/>
</dbReference>
<dbReference type="GO" id="GO:0045547">
    <property type="term" value="F:ditrans,polycis-polyprenyl diphosphate synthase [(2E,6E)-farnesyl diphosphate specific] activity"/>
    <property type="evidence" value="ECO:0007669"/>
    <property type="project" value="TreeGrafter"/>
</dbReference>
<feature type="binding site" evidence="2">
    <location>
        <position position="184"/>
    </location>
    <ligand>
        <name>substrate</name>
    </ligand>
</feature>
<protein>
    <recommendedName>
        <fullName evidence="2">Tritrans,polycis-undecaprenyl-diphosphate synthase (geranylgeranyl-diphosphate specific)</fullName>
        <ecNumber evidence="2">2.5.1.89</ecNumber>
    </recommendedName>
    <alternativeName>
        <fullName evidence="2">Undecaprenyl diphosphate synthase</fullName>
        <shortName evidence="2">UDS</shortName>
    </alternativeName>
    <alternativeName>
        <fullName evidence="2">Undecaprenyl pyrophosphate synthase</fullName>
        <shortName evidence="2">UPP synthase</shortName>
    </alternativeName>
</protein>
<dbReference type="GO" id="GO:0000287">
    <property type="term" value="F:magnesium ion binding"/>
    <property type="evidence" value="ECO:0007669"/>
    <property type="project" value="UniProtKB-UniRule"/>
</dbReference>
<comment type="function">
    <text evidence="2">Catalyzes the sequential condensation of isopentenyl diphosphate (IPP) with geranylgeranyl diphosphate (GGPP) to yield (2Z,6Z,10Z,14Z,18Z,22Z,26Z,30E,34E,38E)-undecaprenyl diphosphate (tritrans,heptacis-UPP). It is probably the precursor of glycosyl carrier lipids.</text>
</comment>
<sequence length="235" mass="27411">MQNNYLPRSVAIIPDGNRRWAKSHKLQLMRGYDIGINKAISVSLWLNKLGIKELSIWALSTENVKNRSKDELKLLYSLYKRTSTDPKVISKFNKNNAKVVLVGDLKILPADVRRDLRSLEKATSKNNDLRINLMIGYGGQEELVHAVKRLLADRIKRRIKTINESIFRTYLRSACLIDPDLIIRTSGEMRLSGFLPWQSAYSELYFVNKYWPDFNEKDLKEAIEEYSRRSRRYGK</sequence>
<dbReference type="KEGG" id="marh:Mia14_0585"/>
<dbReference type="CDD" id="cd00475">
    <property type="entry name" value="Cis_IPPS"/>
    <property type="match status" value="1"/>
</dbReference>
<keyword evidence="1 2" id="KW-0808">Transferase</keyword>
<reference evidence="3 4" key="1">
    <citation type="journal article" date="2017" name="Nat. Commun.">
        <title>'ARMAN' archaea depend on association with euryarchaeal host in culture and in situ.</title>
        <authorList>
            <person name="Golyshina O."/>
            <person name="Toshchakov S."/>
            <person name="Makarova K."/>
            <person name="Gavrilov S."/>
            <person name="Korzhenkov A."/>
            <person name="La Cono V."/>
            <person name="Arcadi E."/>
            <person name="Nechitaylo T."/>
            <person name="Ferrer M."/>
            <person name="Kublanov I."/>
            <person name="Wolf Y."/>
            <person name="Yakimov M."/>
            <person name="Golyshin P."/>
            <person name="Slesarev A."/>
            <person name="Kozyavkin S."/>
        </authorList>
    </citation>
    <scope>NUCLEOTIDE SEQUENCE [LARGE SCALE GENOMIC DNA]</scope>
    <source>
        <strain evidence="3 4">Mia14</strain>
    </source>
</reference>
<dbReference type="Gene3D" id="3.40.1180.10">
    <property type="entry name" value="Decaprenyl diphosphate synthase-like"/>
    <property type="match status" value="1"/>
</dbReference>
<dbReference type="EC" id="2.5.1.89" evidence="2"/>
<feature type="binding site" evidence="2">
    <location>
        <position position="20"/>
    </location>
    <ligand>
        <name>substrate</name>
    </ligand>
</feature>
<dbReference type="GeneID" id="33314140"/>
<dbReference type="EMBL" id="CP019964">
    <property type="protein sequence ID" value="ASI13891.1"/>
    <property type="molecule type" value="Genomic_DNA"/>
</dbReference>
<dbReference type="InterPro" id="IPR018520">
    <property type="entry name" value="UPP_synth-like_CS"/>
</dbReference>
<keyword evidence="2" id="KW-0479">Metal-binding</keyword>
<comment type="caution">
    <text evidence="2">Lacks conserved residue(s) required for the propagation of feature annotation.</text>
</comment>
<feature type="active site" evidence="2">
    <location>
        <position position="15"/>
    </location>
</feature>
<proteinExistence type="inferred from homology"/>
<dbReference type="PANTHER" id="PTHR10291">
    <property type="entry name" value="DEHYDRODOLICHYL DIPHOSPHATE SYNTHASE FAMILY MEMBER"/>
    <property type="match status" value="1"/>
</dbReference>
<dbReference type="PANTHER" id="PTHR10291:SF43">
    <property type="entry name" value="DEHYDRODOLICHYL DIPHOSPHATE SYNTHASE COMPLEX SUBUNIT DHDDS"/>
    <property type="match status" value="1"/>
</dbReference>
<feature type="binding site" evidence="2">
    <location>
        <position position="67"/>
    </location>
    <ligand>
        <name>substrate</name>
    </ligand>
</feature>
<organism evidence="3 4">
    <name type="scientific">Candidatus Mancarchaeum acidiphilum</name>
    <dbReference type="NCBI Taxonomy" id="1920749"/>
    <lineage>
        <taxon>Archaea</taxon>
        <taxon>Candidatus Micrarchaeota</taxon>
        <taxon>Candidatus Mancarchaeum</taxon>
    </lineage>
</organism>
<keyword evidence="2" id="KW-0460">Magnesium</keyword>
<comment type="cofactor">
    <cofactor evidence="2">
        <name>Mg(2+)</name>
        <dbReference type="ChEBI" id="CHEBI:18420"/>
    </cofactor>
    <text evidence="2">Binds 2 magnesium ions per subunit.</text>
</comment>
<accession>A0A218NN51</accession>
<feature type="binding site" evidence="2">
    <location>
        <begin position="190"/>
        <end position="192"/>
    </location>
    <ligand>
        <name>substrate</name>
    </ligand>
</feature>
<dbReference type="PROSITE" id="PS01066">
    <property type="entry name" value="UPP_SYNTHASE"/>
    <property type="match status" value="1"/>
</dbReference>
<dbReference type="HAMAP" id="MF_01139">
    <property type="entry name" value="ISPT"/>
    <property type="match status" value="1"/>
</dbReference>
<comment type="similarity">
    <text evidence="2">Belongs to the UPP synthase family.</text>
</comment>
<dbReference type="GO" id="GO:0016094">
    <property type="term" value="P:polyprenol biosynthetic process"/>
    <property type="evidence" value="ECO:0007669"/>
    <property type="project" value="TreeGrafter"/>
</dbReference>
<dbReference type="InterPro" id="IPR036424">
    <property type="entry name" value="UPP_synth-like_sf"/>
</dbReference>
<dbReference type="NCBIfam" id="TIGR00055">
    <property type="entry name" value="uppS"/>
    <property type="match status" value="1"/>
</dbReference>